<proteinExistence type="predicted"/>
<evidence type="ECO:0000313" key="8">
    <source>
        <dbReference type="Proteomes" id="UP000472879"/>
    </source>
</evidence>
<dbReference type="EMBL" id="WJNA01000002">
    <property type="protein sequence ID" value="MRH08023.1"/>
    <property type="molecule type" value="Genomic_DNA"/>
</dbReference>
<dbReference type="SUPFAM" id="SSF52833">
    <property type="entry name" value="Thioredoxin-like"/>
    <property type="match status" value="1"/>
</dbReference>
<dbReference type="GeneID" id="77190356"/>
<reference evidence="4" key="4">
    <citation type="journal article" date="2018" name="Genome Announc.">
        <title>Fifty-Six Draft Genome Sequences of 10 Lactobacillus Species from 22 Commercial Dietary Supplements.</title>
        <authorList>
            <person name="Gangiredla J."/>
            <person name="Barnaba T.J."/>
            <person name="Mammel M.K."/>
            <person name="Lacher D.W."/>
            <person name="Elkins C.A."/>
            <person name="Lampel K.A."/>
            <person name="Whitehouse C.A."/>
            <person name="Tartera C."/>
        </authorList>
    </citation>
    <scope>NUCLEOTIDE SEQUENCE</scope>
    <source>
        <strain evidence="4">DS12_10</strain>
    </source>
</reference>
<reference evidence="6" key="2">
    <citation type="submission" date="2017-05" db="EMBL/GenBank/DDBJ databases">
        <authorList>
            <person name="Lin X.B."/>
            <person name="Stothard P."/>
            <person name="Tasseva G."/>
            <person name="Walter J."/>
        </authorList>
    </citation>
    <scope>NUCLEOTIDE SEQUENCE [LARGE SCALE GENOMIC DNA]</scope>
    <source>
        <strain evidence="6">114h</strain>
    </source>
</reference>
<accession>A0A256SMM4</accession>
<dbReference type="EMBL" id="SRKR01000009">
    <property type="protein sequence ID" value="TGB10956.1"/>
    <property type="molecule type" value="Genomic_DNA"/>
</dbReference>
<gene>
    <name evidence="3" type="ORF">CBF96_08310</name>
    <name evidence="4" type="ORF">DB325_09545</name>
    <name evidence="5" type="ORF">E5F87_05900</name>
    <name evidence="2" type="ORF">GIX81_00820</name>
</gene>
<dbReference type="InterPro" id="IPR013766">
    <property type="entry name" value="Thioredoxin_domain"/>
</dbReference>
<reference evidence="5" key="7">
    <citation type="submission" date="2019-04" db="EMBL/GenBank/DDBJ databases">
        <authorList>
            <person name="Bisanz J.E."/>
            <person name="Chagwedera N.D."/>
            <person name="Chawla A."/>
            <person name="Turnbaugh P.J."/>
        </authorList>
    </citation>
    <scope>NUCLEOTIDE SEQUENCE</scope>
    <source>
        <strain evidence="5">I8-5</strain>
    </source>
</reference>
<evidence type="ECO:0000313" key="5">
    <source>
        <dbReference type="EMBL" id="TGB10956.1"/>
    </source>
</evidence>
<dbReference type="PANTHER" id="PTHR10438">
    <property type="entry name" value="THIOREDOXIN"/>
    <property type="match status" value="1"/>
</dbReference>
<dbReference type="Proteomes" id="UP000472879">
    <property type="component" value="Unassembled WGS sequence"/>
</dbReference>
<reference evidence="2 8" key="8">
    <citation type="submission" date="2019-11" db="EMBL/GenBank/DDBJ databases">
        <title>Draft genome sequence of 12 host-associated Lactobacillus reuteri rodent strains.</title>
        <authorList>
            <person name="Zhang S."/>
            <person name="Ozcam M."/>
            <person name="Van Pijkeren J.P."/>
        </authorList>
    </citation>
    <scope>NUCLEOTIDE SEQUENCE [LARGE SCALE GENOMIC DNA]</scope>
    <source>
        <strain evidence="2 8">Lr4020</strain>
    </source>
</reference>
<dbReference type="RefSeq" id="WP_094509461.1">
    <property type="nucleotide sequence ID" value="NZ_JAJGTI010000104.1"/>
</dbReference>
<sequence length="107" mass="12717">MEKLPVMNKEEFEKRLSDGKYVVEFKADWCPDCSFIKPHLPAIEADFPEYQFLQVDREENLDLFRELNVFGIPSFIVYENGREVDRLVNKARKTKEEVENFIQNAIK</sequence>
<reference evidence="7" key="5">
    <citation type="submission" date="2018-04" db="EMBL/GenBank/DDBJ databases">
        <title>Draft Genome Sequences of 10 Lactobacillus Species from 22 Commercial Probiotic Products.</title>
        <authorList>
            <person name="Gangiredla J."/>
            <person name="Barnaba T.J."/>
            <person name="Mammel M.K."/>
            <person name="Lacher D.W."/>
            <person name="Elkins C.A."/>
            <person name="Lampel K.A."/>
            <person name="Whitehouse C.A."/>
            <person name="Tartera C."/>
        </authorList>
    </citation>
    <scope>NUCLEOTIDE SEQUENCE [LARGE SCALE GENOMIC DNA]</scope>
    <source>
        <strain evidence="7">DS12_10</strain>
    </source>
</reference>
<dbReference type="Pfam" id="PF00085">
    <property type="entry name" value="Thioredoxin"/>
    <property type="match status" value="1"/>
</dbReference>
<feature type="domain" description="Thioredoxin" evidence="1">
    <location>
        <begin position="1"/>
        <end position="107"/>
    </location>
</feature>
<dbReference type="EMBL" id="QAZN01000026">
    <property type="protein sequence ID" value="PTV01589.1"/>
    <property type="molecule type" value="Genomic_DNA"/>
</dbReference>
<dbReference type="PANTHER" id="PTHR10438:SF468">
    <property type="entry name" value="THIOREDOXIN-1-RELATED"/>
    <property type="match status" value="1"/>
</dbReference>
<reference evidence="5" key="6">
    <citation type="journal article" date="2019" name="Cell Metab.">
        <title>Nutrient sensing in CD11c cells alters the gut microbiome to regulate food intake and body mass.</title>
        <authorList>
            <person name="Chagwedera N.D."/>
            <person name="Ang Q.Y."/>
            <person name="Bisanz J.E."/>
            <person name="Leong Y.A."/>
            <person name="Ganeshan K."/>
            <person name="Cai J."/>
            <person name="Patterson A.D."/>
            <person name="Turnbaugh P.J."/>
            <person name="Chawla A."/>
        </authorList>
    </citation>
    <scope>NUCLEOTIDE SEQUENCE</scope>
    <source>
        <strain evidence="5">I8-5</strain>
    </source>
</reference>
<comment type="caution">
    <text evidence="3">The sequence shown here is derived from an EMBL/GenBank/DDBJ whole genome shotgun (WGS) entry which is preliminary data.</text>
</comment>
<evidence type="ECO:0000259" key="1">
    <source>
        <dbReference type="PROSITE" id="PS51352"/>
    </source>
</evidence>
<dbReference type="InterPro" id="IPR050620">
    <property type="entry name" value="Thioredoxin_H-type-like"/>
</dbReference>
<reference evidence="3 6" key="3">
    <citation type="submission" date="2017-09" db="EMBL/GenBank/DDBJ databases">
        <title>Tripartite evolution among Lactobacillus johnsonii, Lactobacillus taiwanensis, Lactobacillus reuteri and their rodent host.</title>
        <authorList>
            <person name="Wang T."/>
            <person name="Knowles S."/>
            <person name="Cheng C."/>
        </authorList>
    </citation>
    <scope>NUCLEOTIDE SEQUENCE [LARGE SCALE GENOMIC DNA]</scope>
    <source>
        <strain evidence="3 6">114h</strain>
    </source>
</reference>
<dbReference type="CDD" id="cd02947">
    <property type="entry name" value="TRX_family"/>
    <property type="match status" value="1"/>
</dbReference>
<reference evidence="3" key="1">
    <citation type="submission" date="2017-05" db="EMBL/GenBank/DDBJ databases">
        <authorList>
            <person name="Song R."/>
            <person name="Chenine A.L."/>
            <person name="Ruprecht R.M."/>
        </authorList>
    </citation>
    <scope>NUCLEOTIDE SEQUENCE [LARGE SCALE GENOMIC DNA]</scope>
    <source>
        <strain evidence="3">114h</strain>
    </source>
</reference>
<dbReference type="Proteomes" id="UP000215747">
    <property type="component" value="Unassembled WGS sequence"/>
</dbReference>
<evidence type="ECO:0000313" key="4">
    <source>
        <dbReference type="EMBL" id="PTV01589.1"/>
    </source>
</evidence>
<dbReference type="InterPro" id="IPR036249">
    <property type="entry name" value="Thioredoxin-like_sf"/>
</dbReference>
<evidence type="ECO:0000313" key="7">
    <source>
        <dbReference type="Proteomes" id="UP000244083"/>
    </source>
</evidence>
<evidence type="ECO:0000313" key="2">
    <source>
        <dbReference type="EMBL" id="MRH08023.1"/>
    </source>
</evidence>
<dbReference type="Proteomes" id="UP000244083">
    <property type="component" value="Unassembled WGS sequence"/>
</dbReference>
<evidence type="ECO:0000313" key="6">
    <source>
        <dbReference type="Proteomes" id="UP000215747"/>
    </source>
</evidence>
<dbReference type="Proteomes" id="UP000297521">
    <property type="component" value="Unassembled WGS sequence"/>
</dbReference>
<dbReference type="PROSITE" id="PS51352">
    <property type="entry name" value="THIOREDOXIN_2"/>
    <property type="match status" value="1"/>
</dbReference>
<dbReference type="Gene3D" id="3.40.30.10">
    <property type="entry name" value="Glutaredoxin"/>
    <property type="match status" value="1"/>
</dbReference>
<dbReference type="EMBL" id="NGPL01000052">
    <property type="protein sequence ID" value="OYS68114.1"/>
    <property type="molecule type" value="Genomic_DNA"/>
</dbReference>
<name>A0A256SMM4_LIMRT</name>
<protein>
    <submittedName>
        <fullName evidence="2 3">Thioredoxin</fullName>
    </submittedName>
</protein>
<evidence type="ECO:0000313" key="3">
    <source>
        <dbReference type="EMBL" id="OYS68114.1"/>
    </source>
</evidence>
<dbReference type="AlphaFoldDB" id="A0A256SMM4"/>
<organism evidence="3 6">
    <name type="scientific">Limosilactobacillus reuteri</name>
    <name type="common">Lactobacillus reuteri</name>
    <dbReference type="NCBI Taxonomy" id="1598"/>
    <lineage>
        <taxon>Bacteria</taxon>
        <taxon>Bacillati</taxon>
        <taxon>Bacillota</taxon>
        <taxon>Bacilli</taxon>
        <taxon>Lactobacillales</taxon>
        <taxon>Lactobacillaceae</taxon>
        <taxon>Limosilactobacillus</taxon>
    </lineage>
</organism>